<dbReference type="InterPro" id="IPR014284">
    <property type="entry name" value="RNA_pol_sigma-70_dom"/>
</dbReference>
<evidence type="ECO:0000256" key="3">
    <source>
        <dbReference type="ARBA" id="ARBA00023125"/>
    </source>
</evidence>
<evidence type="ECO:0000313" key="7">
    <source>
        <dbReference type="Proteomes" id="UP000198304"/>
    </source>
</evidence>
<accession>A0A239CKL1</accession>
<protein>
    <submittedName>
        <fullName evidence="6">RNA polymerase sigma-B factor/RNA polymerase sporulation-specific sigma factor</fullName>
    </submittedName>
</protein>
<dbReference type="GO" id="GO:0003677">
    <property type="term" value="F:DNA binding"/>
    <property type="evidence" value="ECO:0007669"/>
    <property type="project" value="UniProtKB-KW"/>
</dbReference>
<keyword evidence="2" id="KW-0731">Sigma factor</keyword>
<feature type="domain" description="RNA polymerase sigma-70 region 2" evidence="5">
    <location>
        <begin position="28"/>
        <end position="80"/>
    </location>
</feature>
<dbReference type="InterPro" id="IPR007627">
    <property type="entry name" value="RNA_pol_sigma70_r2"/>
</dbReference>
<name>A0A239CKL1_9FIRM</name>
<dbReference type="InterPro" id="IPR013324">
    <property type="entry name" value="RNA_pol_sigma_r3/r4-like"/>
</dbReference>
<dbReference type="Pfam" id="PF04542">
    <property type="entry name" value="Sigma70_r2"/>
    <property type="match status" value="1"/>
</dbReference>
<evidence type="ECO:0000313" key="6">
    <source>
        <dbReference type="EMBL" id="SNS20715.1"/>
    </source>
</evidence>
<dbReference type="SUPFAM" id="SSF88659">
    <property type="entry name" value="Sigma3 and sigma4 domains of RNA polymerase sigma factors"/>
    <property type="match status" value="1"/>
</dbReference>
<dbReference type="SUPFAM" id="SSF88946">
    <property type="entry name" value="Sigma2 domain of RNA polymerase sigma factors"/>
    <property type="match status" value="1"/>
</dbReference>
<sequence>MGEVICQNEKLIWFAIRKYIASPEDILEQNHIEKDDLLQQGRLAFIKAIRAFDVNRGFKFSTYAAIVISREVKRFLRDKGSIIRPTRSASKLLLRISQLQEEMGYLPSVEDLAYILGETESSITKALTIGRHVTPISVCLEDGCRAMLQDETGGEIEDGVVGKLYVDSILDMVRDKVTEKEMEIIEHMLKDCNQTQTAKSTGVSQMRVSRIMKKVAEMLKDIDYVNED</sequence>
<dbReference type="EMBL" id="FZOJ01000006">
    <property type="protein sequence ID" value="SNS20715.1"/>
    <property type="molecule type" value="Genomic_DNA"/>
</dbReference>
<evidence type="ECO:0000259" key="5">
    <source>
        <dbReference type="Pfam" id="PF04542"/>
    </source>
</evidence>
<organism evidence="6 7">
    <name type="scientific">Anaerovirgula multivorans</name>
    <dbReference type="NCBI Taxonomy" id="312168"/>
    <lineage>
        <taxon>Bacteria</taxon>
        <taxon>Bacillati</taxon>
        <taxon>Bacillota</taxon>
        <taxon>Clostridia</taxon>
        <taxon>Peptostreptococcales</taxon>
        <taxon>Natronincolaceae</taxon>
        <taxon>Anaerovirgula</taxon>
    </lineage>
</organism>
<keyword evidence="3" id="KW-0238">DNA-binding</keyword>
<keyword evidence="1" id="KW-0805">Transcription regulation</keyword>
<dbReference type="Gene3D" id="1.20.120.1810">
    <property type="match status" value="1"/>
</dbReference>
<dbReference type="PANTHER" id="PTHR30385">
    <property type="entry name" value="SIGMA FACTOR F FLAGELLAR"/>
    <property type="match status" value="1"/>
</dbReference>
<dbReference type="GO" id="GO:0016987">
    <property type="term" value="F:sigma factor activity"/>
    <property type="evidence" value="ECO:0007669"/>
    <property type="project" value="UniProtKB-KW"/>
</dbReference>
<dbReference type="GO" id="GO:0006352">
    <property type="term" value="P:DNA-templated transcription initiation"/>
    <property type="evidence" value="ECO:0007669"/>
    <property type="project" value="InterPro"/>
</dbReference>
<evidence type="ECO:0000256" key="4">
    <source>
        <dbReference type="ARBA" id="ARBA00023163"/>
    </source>
</evidence>
<keyword evidence="4" id="KW-0804">Transcription</keyword>
<proteinExistence type="predicted"/>
<evidence type="ECO:0000256" key="1">
    <source>
        <dbReference type="ARBA" id="ARBA00023015"/>
    </source>
</evidence>
<dbReference type="PANTHER" id="PTHR30385:SF4">
    <property type="entry name" value="RNA POLYMERASE SIGMA-E FACTOR"/>
    <property type="match status" value="1"/>
</dbReference>
<reference evidence="6 7" key="1">
    <citation type="submission" date="2017-06" db="EMBL/GenBank/DDBJ databases">
        <authorList>
            <person name="Kim H.J."/>
            <person name="Triplett B.A."/>
        </authorList>
    </citation>
    <scope>NUCLEOTIDE SEQUENCE [LARGE SCALE GENOMIC DNA]</scope>
    <source>
        <strain evidence="6 7">SCA</strain>
    </source>
</reference>
<evidence type="ECO:0000256" key="2">
    <source>
        <dbReference type="ARBA" id="ARBA00023082"/>
    </source>
</evidence>
<gene>
    <name evidence="6" type="ORF">SAMN05446037_100623</name>
</gene>
<dbReference type="InterPro" id="IPR013325">
    <property type="entry name" value="RNA_pol_sigma_r2"/>
</dbReference>
<dbReference type="NCBIfam" id="TIGR02937">
    <property type="entry name" value="sigma70-ECF"/>
    <property type="match status" value="1"/>
</dbReference>
<dbReference type="AlphaFoldDB" id="A0A239CKL1"/>
<keyword evidence="7" id="KW-1185">Reference proteome</keyword>
<dbReference type="Proteomes" id="UP000198304">
    <property type="component" value="Unassembled WGS sequence"/>
</dbReference>
<dbReference type="Gene3D" id="1.20.140.160">
    <property type="match status" value="1"/>
</dbReference>